<dbReference type="InterPro" id="IPR006726">
    <property type="entry name" value="PHBA_efflux_AaeB/fusaric-R"/>
</dbReference>
<dbReference type="PANTHER" id="PTHR30509:SF9">
    <property type="entry name" value="MULTIDRUG RESISTANCE PROTEIN MDTO"/>
    <property type="match status" value="1"/>
</dbReference>
<protein>
    <submittedName>
        <fullName evidence="8">FUSC family protein</fullName>
    </submittedName>
</protein>
<feature type="transmembrane region" description="Helical" evidence="7">
    <location>
        <begin position="403"/>
        <end position="422"/>
    </location>
</feature>
<keyword evidence="5 7" id="KW-1133">Transmembrane helix</keyword>
<comment type="caution">
    <text evidence="8">The sequence shown here is derived from an EMBL/GenBank/DDBJ whole genome shotgun (WGS) entry which is preliminary data.</text>
</comment>
<evidence type="ECO:0000256" key="7">
    <source>
        <dbReference type="SAM" id="Phobius"/>
    </source>
</evidence>
<keyword evidence="2" id="KW-0813">Transport</keyword>
<feature type="transmembrane region" description="Helical" evidence="7">
    <location>
        <begin position="42"/>
        <end position="60"/>
    </location>
</feature>
<dbReference type="EMBL" id="JAELYA010000005">
    <property type="protein sequence ID" value="MBO3276407.1"/>
    <property type="molecule type" value="Genomic_DNA"/>
</dbReference>
<feature type="transmembrane region" description="Helical" evidence="7">
    <location>
        <begin position="373"/>
        <end position="391"/>
    </location>
</feature>
<feature type="transmembrane region" description="Helical" evidence="7">
    <location>
        <begin position="14"/>
        <end position="36"/>
    </location>
</feature>
<feature type="transmembrane region" description="Helical" evidence="7">
    <location>
        <begin position="142"/>
        <end position="164"/>
    </location>
</feature>
<feature type="transmembrane region" description="Helical" evidence="7">
    <location>
        <begin position="479"/>
        <end position="500"/>
    </location>
</feature>
<dbReference type="Pfam" id="PF04632">
    <property type="entry name" value="FUSC"/>
    <property type="match status" value="1"/>
</dbReference>
<feature type="transmembrane region" description="Helical" evidence="7">
    <location>
        <begin position="450"/>
        <end position="467"/>
    </location>
</feature>
<sequence length="663" mass="72682">MRQSLKAFLAPDPLALKFAIKTLLAGGLALWCALRFDLEQPQWALMTVFIVSQPLSGMVIAKGIFRLLGTLVGTAMSVVMIALFAQTPWLFLLVISLWLGLCTAASTTLRNHVSYAFVLAGYTAAIIGLPSIFQPLTVFDQAVARCTEICLGILCASVISATLWPRRVEANLDKQARATWLAGMQAARGEVAEEARQPKSLLAALGKIVEVDVQRDHAWFEGFRGRQRARALRVLSRDLLSLLRTARGVARQRNLLDSEDRQRLQPWIDELLACFDGEPDAAAMEAVRERLGEVARDPDLSNDLRYSLARCSVLLRKAVDAERSMRSVASGELDASAPGNLSWHRDWLMALFSGARSALAFLCMAAFWMATAWPGAISGMLLAAVICSLFAGRDNPSAIGLSFLRGILYAIPAAVVVTQWLLPQWSGFPLLCLALGVPLFFAALGMATPILAGTTTSFAIHFITLVAPRNQMHYDLAVLLNSAQGVLIGVGSAVVLFRLLTLSPNWLNRRLIAATCVDLGRLTRRPLAQAENWFGGRMADRLIRLARHYTLLPEQGQQRWQDGLLALDLGNELIHLRACLGNARGTLRKARERFLGELGDILEAGPGAGREGRLETLCLSLEDTLGKDKSGESEANRLARAALVQLRHTWRQWCRPEEKHGVA</sequence>
<evidence type="ECO:0000256" key="3">
    <source>
        <dbReference type="ARBA" id="ARBA00022475"/>
    </source>
</evidence>
<keyword evidence="9" id="KW-1185">Reference proteome</keyword>
<dbReference type="PANTHER" id="PTHR30509">
    <property type="entry name" value="P-HYDROXYBENZOIC ACID EFFLUX PUMP SUBUNIT-RELATED"/>
    <property type="match status" value="1"/>
</dbReference>
<reference evidence="8 9" key="1">
    <citation type="submission" date="2020-12" db="EMBL/GenBank/DDBJ databases">
        <title>Pseudomonas schmalbachii sp. nov. isolated from millipede gut.</title>
        <authorList>
            <person name="Shelomi M."/>
        </authorList>
    </citation>
    <scope>NUCLEOTIDE SEQUENCE [LARGE SCALE GENOMIC DNA]</scope>
    <source>
        <strain evidence="8 9">Milli4</strain>
    </source>
</reference>
<evidence type="ECO:0000256" key="5">
    <source>
        <dbReference type="ARBA" id="ARBA00022989"/>
    </source>
</evidence>
<keyword evidence="4 7" id="KW-0812">Transmembrane</keyword>
<keyword evidence="3" id="KW-1003">Cell membrane</keyword>
<evidence type="ECO:0000256" key="2">
    <source>
        <dbReference type="ARBA" id="ARBA00022448"/>
    </source>
</evidence>
<dbReference type="RefSeq" id="WP_208314513.1">
    <property type="nucleotide sequence ID" value="NZ_JAELYA010000005.1"/>
</dbReference>
<feature type="transmembrane region" description="Helical" evidence="7">
    <location>
        <begin position="116"/>
        <end position="136"/>
    </location>
</feature>
<keyword evidence="6 7" id="KW-0472">Membrane</keyword>
<gene>
    <name evidence="8" type="ORF">JFY56_14320</name>
</gene>
<feature type="transmembrane region" description="Helical" evidence="7">
    <location>
        <begin position="347"/>
        <end position="367"/>
    </location>
</feature>
<organism evidence="8 9">
    <name type="scientific">Pseudomonas schmalbachii</name>
    <dbReference type="NCBI Taxonomy" id="2816993"/>
    <lineage>
        <taxon>Bacteria</taxon>
        <taxon>Pseudomonadati</taxon>
        <taxon>Pseudomonadota</taxon>
        <taxon>Gammaproteobacteria</taxon>
        <taxon>Pseudomonadales</taxon>
        <taxon>Pseudomonadaceae</taxon>
        <taxon>Pseudomonas</taxon>
    </lineage>
</organism>
<accession>A0ABS3TRV9</accession>
<evidence type="ECO:0000256" key="4">
    <source>
        <dbReference type="ARBA" id="ARBA00022692"/>
    </source>
</evidence>
<dbReference type="Proteomes" id="UP000669060">
    <property type="component" value="Unassembled WGS sequence"/>
</dbReference>
<evidence type="ECO:0000256" key="1">
    <source>
        <dbReference type="ARBA" id="ARBA00004651"/>
    </source>
</evidence>
<evidence type="ECO:0000313" key="8">
    <source>
        <dbReference type="EMBL" id="MBO3276407.1"/>
    </source>
</evidence>
<evidence type="ECO:0000256" key="6">
    <source>
        <dbReference type="ARBA" id="ARBA00023136"/>
    </source>
</evidence>
<proteinExistence type="predicted"/>
<comment type="subcellular location">
    <subcellularLocation>
        <location evidence="1">Cell membrane</location>
        <topology evidence="1">Multi-pass membrane protein</topology>
    </subcellularLocation>
</comment>
<feature type="transmembrane region" description="Helical" evidence="7">
    <location>
        <begin position="90"/>
        <end position="109"/>
    </location>
</feature>
<name>A0ABS3TRV9_9PSED</name>
<evidence type="ECO:0000313" key="9">
    <source>
        <dbReference type="Proteomes" id="UP000669060"/>
    </source>
</evidence>